<dbReference type="PANTHER" id="PTHR12526">
    <property type="entry name" value="GLYCOSYLTRANSFERASE"/>
    <property type="match status" value="1"/>
</dbReference>
<sequence length="376" mass="43316">MKIAIVHDFLTKLGGAEKVLEVMHEIFPQAPIYTLLYDKEGTKGKFEKAGYDIRTSKLQKLPRFLRRHSRLLLSKFPQAVEKFDMKKYDIVISSSNSFAHGVITGPQTLHITYCYSPMRYAWDWTHKYVEENNIGLGPLGLVVRKIVSDLRIWDFLASKRSDLWVAISKTVTRRIKKYYRSDSSVIYPPVDLTPLINNKDKPKDCYLIVSRLTQYKKIDLAIKVFNQLNLPLIIIGEGADRRRLESLANKNIKFLGWKGEKEKIKYFKRCRAFLFPGEDDFGITPVEAMAAGRPVIAFAAGGATETVVAGVTGEFFTDSNDPESLKKAVLKLEKNYSNYKPSVCQNRAKEFSEEIFKKKFKSFVEEEYKKYQTKMR</sequence>
<comment type="caution">
    <text evidence="2">The sequence shown here is derived from an EMBL/GenBank/DDBJ whole genome shotgun (WGS) entry which is preliminary data.</text>
</comment>
<dbReference type="SUPFAM" id="SSF53756">
    <property type="entry name" value="UDP-Glycosyltransferase/glycogen phosphorylase"/>
    <property type="match status" value="1"/>
</dbReference>
<dbReference type="InterPro" id="IPR001296">
    <property type="entry name" value="Glyco_trans_1"/>
</dbReference>
<dbReference type="AlphaFoldDB" id="A0A1J4RPU6"/>
<evidence type="ECO:0000313" key="2">
    <source>
        <dbReference type="EMBL" id="OIN88919.1"/>
    </source>
</evidence>
<feature type="domain" description="Glycosyl transferase family 1" evidence="1">
    <location>
        <begin position="197"/>
        <end position="348"/>
    </location>
</feature>
<dbReference type="GO" id="GO:0016757">
    <property type="term" value="F:glycosyltransferase activity"/>
    <property type="evidence" value="ECO:0007669"/>
    <property type="project" value="InterPro"/>
</dbReference>
<dbReference type="EMBL" id="MNUJ01000056">
    <property type="protein sequence ID" value="OIN88919.1"/>
    <property type="molecule type" value="Genomic_DNA"/>
</dbReference>
<gene>
    <name evidence="2" type="ORF">AUJ40_02830</name>
</gene>
<protein>
    <recommendedName>
        <fullName evidence="1">Glycosyl transferase family 1 domain-containing protein</fullName>
    </recommendedName>
</protein>
<accession>A0A1J4RPU6</accession>
<organism evidence="2 3">
    <name type="scientific">Candidatus Berkelbacteria bacterium CG1_02_42_45</name>
    <dbReference type="NCBI Taxonomy" id="1805036"/>
    <lineage>
        <taxon>Bacteria</taxon>
        <taxon>Candidatus Berkelbacteria</taxon>
    </lineage>
</organism>
<dbReference type="Gene3D" id="3.40.50.2000">
    <property type="entry name" value="Glycogen Phosphorylase B"/>
    <property type="match status" value="2"/>
</dbReference>
<dbReference type="PANTHER" id="PTHR12526:SF584">
    <property type="entry name" value="GLYCOSYLTRANSFERASE"/>
    <property type="match status" value="1"/>
</dbReference>
<evidence type="ECO:0000313" key="3">
    <source>
        <dbReference type="Proteomes" id="UP000182753"/>
    </source>
</evidence>
<evidence type="ECO:0000259" key="1">
    <source>
        <dbReference type="Pfam" id="PF00534"/>
    </source>
</evidence>
<name>A0A1J4RPU6_9BACT</name>
<proteinExistence type="predicted"/>
<dbReference type="Proteomes" id="UP000182753">
    <property type="component" value="Unassembled WGS sequence"/>
</dbReference>
<dbReference type="Pfam" id="PF00534">
    <property type="entry name" value="Glycos_transf_1"/>
    <property type="match status" value="1"/>
</dbReference>
<reference evidence="2 3" key="1">
    <citation type="journal article" date="2016" name="Environ. Microbiol.">
        <title>Genomic resolution of a cold subsurface aquifer community provides metabolic insights for novel microbes adapted to high CO concentrations.</title>
        <authorList>
            <person name="Probst A.J."/>
            <person name="Castelle C.J."/>
            <person name="Singh A."/>
            <person name="Brown C.T."/>
            <person name="Anantharaman K."/>
            <person name="Sharon I."/>
            <person name="Hug L.A."/>
            <person name="Burstein D."/>
            <person name="Emerson J.B."/>
            <person name="Thomas B.C."/>
            <person name="Banfield J.F."/>
        </authorList>
    </citation>
    <scope>NUCLEOTIDE SEQUENCE [LARGE SCALE GENOMIC DNA]</scope>
    <source>
        <strain evidence="2">CG1_02_42_45</strain>
    </source>
</reference>